<dbReference type="InterPro" id="IPR052897">
    <property type="entry name" value="Sec-Metab_Biosynth_Hydrolase"/>
</dbReference>
<dbReference type="InterPro" id="IPR029058">
    <property type="entry name" value="AB_hydrolase_fold"/>
</dbReference>
<name>A0A1L7X1Z6_9HELO</name>
<feature type="domain" description="AB hydrolase-1" evidence="1">
    <location>
        <begin position="6"/>
        <end position="245"/>
    </location>
</feature>
<dbReference type="InterPro" id="IPR000073">
    <property type="entry name" value="AB_hydrolase_1"/>
</dbReference>
<dbReference type="Proteomes" id="UP000184330">
    <property type="component" value="Unassembled WGS sequence"/>
</dbReference>
<dbReference type="OrthoDB" id="1263307at2759"/>
<dbReference type="PANTHER" id="PTHR37017">
    <property type="entry name" value="AB HYDROLASE-1 DOMAIN-CONTAINING PROTEIN-RELATED"/>
    <property type="match status" value="1"/>
</dbReference>
<evidence type="ECO:0000313" key="3">
    <source>
        <dbReference type="Proteomes" id="UP000184330"/>
    </source>
</evidence>
<protein>
    <recommendedName>
        <fullName evidence="1">AB hydrolase-1 domain-containing protein</fullName>
    </recommendedName>
</protein>
<sequence>MSKPVFVCVPGASHSHLIWEPLRVALSFHGYTAVPLALPSVGGNPPTYDFSEDVQAIRNLVTEISESGSDVILVLHSYAGLPGGEALQGLGKADRQQSGLRGGVIRIVFIMSWLALEGFQPGSRGDTSAFFPYMRVNLQAGISTINPQEAVNVLYNDLPKAEAEYWASQLLPQSIGVFWSKTTYAAWRYIPSTYVLCGKDQTITLPYAEMILKAAQDSKPNAIDTVEKCDDAGQSVMLSQPEWTATMLRRAAGERTR</sequence>
<evidence type="ECO:0000259" key="1">
    <source>
        <dbReference type="Pfam" id="PF12697"/>
    </source>
</evidence>
<dbReference type="PANTHER" id="PTHR37017:SF11">
    <property type="entry name" value="ESTERASE_LIPASE_THIOESTERASE DOMAIN-CONTAINING PROTEIN"/>
    <property type="match status" value="1"/>
</dbReference>
<dbReference type="Gene3D" id="3.40.50.1820">
    <property type="entry name" value="alpha/beta hydrolase"/>
    <property type="match status" value="1"/>
</dbReference>
<dbReference type="Pfam" id="PF12697">
    <property type="entry name" value="Abhydrolase_6"/>
    <property type="match status" value="1"/>
</dbReference>
<accession>A0A1L7X1Z6</accession>
<dbReference type="SUPFAM" id="SSF53474">
    <property type="entry name" value="alpha/beta-Hydrolases"/>
    <property type="match status" value="1"/>
</dbReference>
<dbReference type="EMBL" id="FJOG01000013">
    <property type="protein sequence ID" value="CZR59053.1"/>
    <property type="molecule type" value="Genomic_DNA"/>
</dbReference>
<reference evidence="2 3" key="1">
    <citation type="submission" date="2016-03" db="EMBL/GenBank/DDBJ databases">
        <authorList>
            <person name="Ploux O."/>
        </authorList>
    </citation>
    <scope>NUCLEOTIDE SEQUENCE [LARGE SCALE GENOMIC DNA]</scope>
    <source>
        <strain evidence="2 3">UAMH 11012</strain>
    </source>
</reference>
<keyword evidence="3" id="KW-1185">Reference proteome</keyword>
<dbReference type="AlphaFoldDB" id="A0A1L7X1Z6"/>
<evidence type="ECO:0000313" key="2">
    <source>
        <dbReference type="EMBL" id="CZR59053.1"/>
    </source>
</evidence>
<organism evidence="2 3">
    <name type="scientific">Phialocephala subalpina</name>
    <dbReference type="NCBI Taxonomy" id="576137"/>
    <lineage>
        <taxon>Eukaryota</taxon>
        <taxon>Fungi</taxon>
        <taxon>Dikarya</taxon>
        <taxon>Ascomycota</taxon>
        <taxon>Pezizomycotina</taxon>
        <taxon>Leotiomycetes</taxon>
        <taxon>Helotiales</taxon>
        <taxon>Mollisiaceae</taxon>
        <taxon>Phialocephala</taxon>
        <taxon>Phialocephala fortinii species complex</taxon>
    </lineage>
</organism>
<gene>
    <name evidence="2" type="ORF">PAC_08945</name>
</gene>
<proteinExistence type="predicted"/>